<keyword evidence="3" id="KW-1185">Reference proteome</keyword>
<comment type="caution">
    <text evidence="2">The sequence shown here is derived from an EMBL/GenBank/DDBJ whole genome shotgun (WGS) entry which is preliminary data.</text>
</comment>
<protein>
    <submittedName>
        <fullName evidence="2">Uncharacterized protein</fullName>
    </submittedName>
</protein>
<feature type="compositionally biased region" description="Basic and acidic residues" evidence="1">
    <location>
        <begin position="47"/>
        <end position="62"/>
    </location>
</feature>
<evidence type="ECO:0000313" key="2">
    <source>
        <dbReference type="EMBL" id="GBO28097.1"/>
    </source>
</evidence>
<accession>A0A4Y2VWE3</accession>
<evidence type="ECO:0000256" key="1">
    <source>
        <dbReference type="SAM" id="MobiDB-lite"/>
    </source>
</evidence>
<dbReference type="AlphaFoldDB" id="A0A4Y2VWE3"/>
<organism evidence="2 3">
    <name type="scientific">Araneus ventricosus</name>
    <name type="common">Orbweaver spider</name>
    <name type="synonym">Epeira ventricosa</name>
    <dbReference type="NCBI Taxonomy" id="182803"/>
    <lineage>
        <taxon>Eukaryota</taxon>
        <taxon>Metazoa</taxon>
        <taxon>Ecdysozoa</taxon>
        <taxon>Arthropoda</taxon>
        <taxon>Chelicerata</taxon>
        <taxon>Arachnida</taxon>
        <taxon>Araneae</taxon>
        <taxon>Araneomorphae</taxon>
        <taxon>Entelegynae</taxon>
        <taxon>Araneoidea</taxon>
        <taxon>Araneidae</taxon>
        <taxon>Araneus</taxon>
    </lineage>
</organism>
<evidence type="ECO:0000313" key="3">
    <source>
        <dbReference type="Proteomes" id="UP000499080"/>
    </source>
</evidence>
<dbReference type="EMBL" id="BGPR01051111">
    <property type="protein sequence ID" value="GBO28097.1"/>
    <property type="molecule type" value="Genomic_DNA"/>
</dbReference>
<proteinExistence type="predicted"/>
<dbReference type="Proteomes" id="UP000499080">
    <property type="component" value="Unassembled WGS sequence"/>
</dbReference>
<feature type="compositionally biased region" description="Polar residues" evidence="1">
    <location>
        <begin position="26"/>
        <end position="43"/>
    </location>
</feature>
<feature type="region of interest" description="Disordered" evidence="1">
    <location>
        <begin position="26"/>
        <end position="62"/>
    </location>
</feature>
<gene>
    <name evidence="2" type="ORF">AVEN_175676_1</name>
</gene>
<reference evidence="2 3" key="1">
    <citation type="journal article" date="2019" name="Sci. Rep.">
        <title>Orb-weaving spider Araneus ventricosus genome elucidates the spidroin gene catalogue.</title>
        <authorList>
            <person name="Kono N."/>
            <person name="Nakamura H."/>
            <person name="Ohtoshi R."/>
            <person name="Moran D.A.P."/>
            <person name="Shinohara A."/>
            <person name="Yoshida Y."/>
            <person name="Fujiwara M."/>
            <person name="Mori M."/>
            <person name="Tomita M."/>
            <person name="Arakawa K."/>
        </authorList>
    </citation>
    <scope>NUCLEOTIDE SEQUENCE [LARGE SCALE GENOMIC DNA]</scope>
</reference>
<sequence length="155" mass="17479">MTVTALSIGFNSLAFHLALKTNLQSVSSHSNTTTQYRSASNSLLARAVDKTPRRDSHSKGDLNVDQYSIQARSLYSLPDKPGRHKELSITVKRISSPNRDIEKRIAFSGIFDLSPSRQYGRQVCRQGQRSRLGCCQSFHTYFCKILFPTIRLTLL</sequence>
<name>A0A4Y2VWE3_ARAVE</name>